<reference evidence="2" key="1">
    <citation type="submission" date="2025-05" db="UniProtKB">
        <authorList>
            <consortium name="RefSeq"/>
        </authorList>
    </citation>
    <scope>NUCLEOTIDE SEQUENCE [LARGE SCALE GENOMIC DNA]</scope>
</reference>
<dbReference type="RefSeq" id="XP_065644061.1">
    <property type="nucleotide sequence ID" value="XM_065787989.1"/>
</dbReference>
<protein>
    <submittedName>
        <fullName evidence="3">2,5-diketo-D-gluconic acid reductase A</fullName>
    </submittedName>
</protein>
<dbReference type="PANTHER" id="PTHR43827:SF13">
    <property type="entry name" value="ALDO_KETO REDUCTASE FAMILY PROTEIN"/>
    <property type="match status" value="1"/>
</dbReference>
<organism evidence="2 3">
    <name type="scientific">Hydra vulgaris</name>
    <name type="common">Hydra</name>
    <name type="synonym">Hydra attenuata</name>
    <dbReference type="NCBI Taxonomy" id="6087"/>
    <lineage>
        <taxon>Eukaryota</taxon>
        <taxon>Metazoa</taxon>
        <taxon>Cnidaria</taxon>
        <taxon>Hydrozoa</taxon>
        <taxon>Hydroidolina</taxon>
        <taxon>Anthoathecata</taxon>
        <taxon>Aplanulata</taxon>
        <taxon>Hydridae</taxon>
        <taxon>Hydra</taxon>
    </lineage>
</organism>
<dbReference type="InterPro" id="IPR023210">
    <property type="entry name" value="NADP_OxRdtase_dom"/>
</dbReference>
<dbReference type="CDD" id="cd19071">
    <property type="entry name" value="AKR_AKR1-5-like"/>
    <property type="match status" value="1"/>
</dbReference>
<dbReference type="SUPFAM" id="SSF51430">
    <property type="entry name" value="NAD(P)-linked oxidoreductase"/>
    <property type="match status" value="1"/>
</dbReference>
<dbReference type="InterPro" id="IPR036812">
    <property type="entry name" value="NAD(P)_OxRdtase_dom_sf"/>
</dbReference>
<gene>
    <name evidence="3" type="primary">LOC100199167</name>
</gene>
<dbReference type="PANTHER" id="PTHR43827">
    <property type="entry name" value="2,5-DIKETO-D-GLUCONIC ACID REDUCTASE"/>
    <property type="match status" value="1"/>
</dbReference>
<dbReference type="PIRSF" id="PIRSF000097">
    <property type="entry name" value="AKR"/>
    <property type="match status" value="1"/>
</dbReference>
<dbReference type="Pfam" id="PF00248">
    <property type="entry name" value="Aldo_ket_red"/>
    <property type="match status" value="1"/>
</dbReference>
<feature type="domain" description="NADP-dependent oxidoreductase" evidence="1">
    <location>
        <begin position="27"/>
        <end position="275"/>
    </location>
</feature>
<dbReference type="PROSITE" id="PS00062">
    <property type="entry name" value="ALDOKETO_REDUCTASE_2"/>
    <property type="match status" value="1"/>
</dbReference>
<keyword evidence="2" id="KW-1185">Reference proteome</keyword>
<sequence length="294" mass="33659">MAENILTCIVLNDGQLMPRFGLGCFSLSSDETKQAVITAVKEGYRLFDTAVYYNNEREVAKTLQNSGLHRNEYFIVTKLLPSENSYLGAKKSLKDSLRKMELDFVDLYLIHSPLDWGKTFDNSSEQNLIETWQGFCELKTEGLAKSIGVSNFNIQHLQTIINQGMLVPAVNQIEMHPWNQYRDTVSFCKDHQIAIMAYCPLARGKLFDTEKCAVISLLSEKYSKTKGQILLRWAVQKDYIPIPKSVNPLRIHENFQVFNWSLSNDDMIAIDKLDEGLEISIASRTMKKYFESCK</sequence>
<dbReference type="GeneID" id="100199167"/>
<reference evidence="3" key="2">
    <citation type="submission" date="2025-08" db="UniProtKB">
        <authorList>
            <consortium name="RefSeq"/>
        </authorList>
    </citation>
    <scope>IDENTIFICATION</scope>
</reference>
<dbReference type="PRINTS" id="PR00069">
    <property type="entry name" value="ALDKETRDTASE"/>
</dbReference>
<dbReference type="InterPro" id="IPR018170">
    <property type="entry name" value="Aldo/ket_reductase_CS"/>
</dbReference>
<dbReference type="Proteomes" id="UP001652625">
    <property type="component" value="Chromosome 01"/>
</dbReference>
<proteinExistence type="predicted"/>
<dbReference type="PROSITE" id="PS00063">
    <property type="entry name" value="ALDOKETO_REDUCTASE_3"/>
    <property type="match status" value="1"/>
</dbReference>
<name>A0ABM4B5E1_HYDVU</name>
<accession>A0ABM4B5E1</accession>
<dbReference type="InterPro" id="IPR020471">
    <property type="entry name" value="AKR"/>
</dbReference>
<evidence type="ECO:0000313" key="3">
    <source>
        <dbReference type="RefSeq" id="XP_065644061.1"/>
    </source>
</evidence>
<evidence type="ECO:0000259" key="1">
    <source>
        <dbReference type="Pfam" id="PF00248"/>
    </source>
</evidence>
<dbReference type="Gene3D" id="3.20.20.100">
    <property type="entry name" value="NADP-dependent oxidoreductase domain"/>
    <property type="match status" value="1"/>
</dbReference>
<evidence type="ECO:0000313" key="2">
    <source>
        <dbReference type="Proteomes" id="UP001652625"/>
    </source>
</evidence>